<dbReference type="EMBL" id="JBHUOP010000001">
    <property type="protein sequence ID" value="MFD2839518.1"/>
    <property type="molecule type" value="Genomic_DNA"/>
</dbReference>
<keyword evidence="4" id="KW-1185">Reference proteome</keyword>
<dbReference type="InterPro" id="IPR003765">
    <property type="entry name" value="NO3_reductase_chaperone_NarJ"/>
</dbReference>
<reference evidence="4" key="1">
    <citation type="journal article" date="2019" name="Int. J. Syst. Evol. Microbiol.">
        <title>The Global Catalogue of Microorganisms (GCM) 10K type strain sequencing project: providing services to taxonomists for standard genome sequencing and annotation.</title>
        <authorList>
            <consortium name="The Broad Institute Genomics Platform"/>
            <consortium name="The Broad Institute Genome Sequencing Center for Infectious Disease"/>
            <person name="Wu L."/>
            <person name="Ma J."/>
        </authorList>
    </citation>
    <scope>NUCLEOTIDE SEQUENCE [LARGE SCALE GENOMIC DNA]</scope>
    <source>
        <strain evidence="4">KCTC 33576</strain>
    </source>
</reference>
<dbReference type="PANTHER" id="PTHR43680:SF2">
    <property type="entry name" value="NITRATE REDUCTASE MOLYBDENUM COFACTOR ASSEMBLY CHAPERONE NARJ"/>
    <property type="match status" value="1"/>
</dbReference>
<dbReference type="InterPro" id="IPR020945">
    <property type="entry name" value="DMSO/NO3_reduct_chaperone"/>
</dbReference>
<dbReference type="RefSeq" id="WP_377464997.1">
    <property type="nucleotide sequence ID" value="NZ_JBHUOP010000001.1"/>
</dbReference>
<organism evidence="3 4">
    <name type="scientific">Populibacterium corticicola</name>
    <dbReference type="NCBI Taxonomy" id="1812826"/>
    <lineage>
        <taxon>Bacteria</taxon>
        <taxon>Bacillati</taxon>
        <taxon>Actinomycetota</taxon>
        <taxon>Actinomycetes</taxon>
        <taxon>Micrococcales</taxon>
        <taxon>Jonesiaceae</taxon>
        <taxon>Populibacterium</taxon>
    </lineage>
</organism>
<dbReference type="Proteomes" id="UP001597391">
    <property type="component" value="Unassembled WGS sequence"/>
</dbReference>
<evidence type="ECO:0000313" key="4">
    <source>
        <dbReference type="Proteomes" id="UP001597391"/>
    </source>
</evidence>
<evidence type="ECO:0000313" key="3">
    <source>
        <dbReference type="EMBL" id="MFD2839518.1"/>
    </source>
</evidence>
<proteinExistence type="predicted"/>
<dbReference type="InterPro" id="IPR036411">
    <property type="entry name" value="TorD-like_sf"/>
</dbReference>
<feature type="region of interest" description="Disordered" evidence="2">
    <location>
        <begin position="228"/>
        <end position="249"/>
    </location>
</feature>
<dbReference type="Gene3D" id="1.10.3480.10">
    <property type="entry name" value="TorD-like"/>
    <property type="match status" value="1"/>
</dbReference>
<gene>
    <name evidence="3" type="primary">narJ</name>
    <name evidence="3" type="ORF">ACFSYH_02930</name>
</gene>
<evidence type="ECO:0000256" key="1">
    <source>
        <dbReference type="ARBA" id="ARBA00023063"/>
    </source>
</evidence>
<dbReference type="NCBIfam" id="TIGR00684">
    <property type="entry name" value="narJ"/>
    <property type="match status" value="1"/>
</dbReference>
<evidence type="ECO:0000256" key="2">
    <source>
        <dbReference type="SAM" id="MobiDB-lite"/>
    </source>
</evidence>
<comment type="caution">
    <text evidence="3">The sequence shown here is derived from an EMBL/GenBank/DDBJ whole genome shotgun (WGS) entry which is preliminary data.</text>
</comment>
<dbReference type="PANTHER" id="PTHR43680">
    <property type="entry name" value="NITRATE REDUCTASE MOLYBDENUM COFACTOR ASSEMBLY CHAPERONE"/>
    <property type="match status" value="1"/>
</dbReference>
<sequence>MSAPTTGRKPVAIPLFRRSKRRDLVEVPGRADVLALISVLLGYPDEEFDSLRADLAQAVAALPQSAAATLVQKFWGQFSHVEPSEARRHYVETFDLRRNCSLFLTYYLHGDTRQRGMSLLMFKQRYRAYGFTPPENELPDYLPMVLEFAATTGPGVGEGLLRMHRSGLEVIRTALRKRKTAYSLLFDAVDVLLGPITQKQLDEARQLISAGPPQDSIGLESPLAGYGQADANVPFGPPAYTCSERREPQ</sequence>
<keyword evidence="1" id="KW-0534">Nitrate assimilation</keyword>
<dbReference type="Pfam" id="PF02613">
    <property type="entry name" value="Nitrate_red_del"/>
    <property type="match status" value="1"/>
</dbReference>
<name>A0ABW5XFB1_9MICO</name>
<dbReference type="SUPFAM" id="SSF89155">
    <property type="entry name" value="TorD-like"/>
    <property type="match status" value="1"/>
</dbReference>
<accession>A0ABW5XFB1</accession>
<protein>
    <submittedName>
        <fullName evidence="3">Nitrate reductase molybdenum cofactor assembly chaperone</fullName>
    </submittedName>
</protein>